<gene>
    <name evidence="1" type="ORF">ERS852557_00877</name>
</gene>
<reference evidence="1 2" key="1">
    <citation type="submission" date="2015-09" db="EMBL/GenBank/DDBJ databases">
        <authorList>
            <consortium name="Pathogen Informatics"/>
        </authorList>
    </citation>
    <scope>NUCLEOTIDE SEQUENCE [LARGE SCALE GENOMIC DNA]</scope>
    <source>
        <strain evidence="1 2">2789STDY5834945</strain>
    </source>
</reference>
<dbReference type="AlphaFoldDB" id="A0A174NXJ1"/>
<dbReference type="Proteomes" id="UP000095541">
    <property type="component" value="Unassembled WGS sequence"/>
</dbReference>
<protein>
    <submittedName>
        <fullName evidence="1">Uncharacterized protein</fullName>
    </submittedName>
</protein>
<evidence type="ECO:0000313" key="1">
    <source>
        <dbReference type="EMBL" id="CUP52296.1"/>
    </source>
</evidence>
<accession>A0A174NXJ1</accession>
<dbReference type="EMBL" id="CZBI01000001">
    <property type="protein sequence ID" value="CUP52296.1"/>
    <property type="molecule type" value="Genomic_DNA"/>
</dbReference>
<sequence length="29" mass="3654">MYTQHYRKYMIKINHVYNEAKSYIKENTS</sequence>
<evidence type="ECO:0000313" key="2">
    <source>
        <dbReference type="Proteomes" id="UP000095541"/>
    </source>
</evidence>
<proteinExistence type="predicted"/>
<name>A0A174NXJ1_BACT4</name>
<organism evidence="1 2">
    <name type="scientific">Bacteroides thetaiotaomicron</name>
    <dbReference type="NCBI Taxonomy" id="818"/>
    <lineage>
        <taxon>Bacteria</taxon>
        <taxon>Pseudomonadati</taxon>
        <taxon>Bacteroidota</taxon>
        <taxon>Bacteroidia</taxon>
        <taxon>Bacteroidales</taxon>
        <taxon>Bacteroidaceae</taxon>
        <taxon>Bacteroides</taxon>
    </lineage>
</organism>